<dbReference type="InterPro" id="IPR000719">
    <property type="entry name" value="Prot_kinase_dom"/>
</dbReference>
<dbReference type="Proteomes" id="UP000509510">
    <property type="component" value="Chromosome VI"/>
</dbReference>
<dbReference type="SMART" id="SM00220">
    <property type="entry name" value="S_TKc"/>
    <property type="match status" value="1"/>
</dbReference>
<dbReference type="PANTHER" id="PTHR44167:SF30">
    <property type="entry name" value="PHOSPHORYLASE KINASE"/>
    <property type="match status" value="1"/>
</dbReference>
<dbReference type="KEGG" id="trg:TRUGW13939_11615"/>
<evidence type="ECO:0000259" key="1">
    <source>
        <dbReference type="PROSITE" id="PS50011"/>
    </source>
</evidence>
<dbReference type="GO" id="GO:0005524">
    <property type="term" value="F:ATP binding"/>
    <property type="evidence" value="ECO:0007669"/>
    <property type="project" value="InterPro"/>
</dbReference>
<dbReference type="PROSITE" id="PS50011">
    <property type="entry name" value="PROTEIN_KINASE_DOM"/>
    <property type="match status" value="1"/>
</dbReference>
<dbReference type="GO" id="GO:0044773">
    <property type="term" value="P:mitotic DNA damage checkpoint signaling"/>
    <property type="evidence" value="ECO:0007669"/>
    <property type="project" value="TreeGrafter"/>
</dbReference>
<dbReference type="Gene3D" id="1.10.510.10">
    <property type="entry name" value="Transferase(Phosphotransferase) domain 1"/>
    <property type="match status" value="1"/>
</dbReference>
<keyword evidence="3" id="KW-1185">Reference proteome</keyword>
<dbReference type="GO" id="GO:0004674">
    <property type="term" value="F:protein serine/threonine kinase activity"/>
    <property type="evidence" value="ECO:0007669"/>
    <property type="project" value="TreeGrafter"/>
</dbReference>
<dbReference type="OrthoDB" id="5979581at2759"/>
<reference evidence="3" key="1">
    <citation type="submission" date="2020-06" db="EMBL/GenBank/DDBJ databases">
        <title>A chromosome-scale genome assembly of Talaromyces rugulosus W13939.</title>
        <authorList>
            <person name="Wang B."/>
            <person name="Guo L."/>
            <person name="Ye K."/>
            <person name="Wang L."/>
        </authorList>
    </citation>
    <scope>NUCLEOTIDE SEQUENCE [LARGE SCALE GENOMIC DNA]</scope>
    <source>
        <strain evidence="3">W13939</strain>
    </source>
</reference>
<dbReference type="PANTHER" id="PTHR44167">
    <property type="entry name" value="OVARIAN-SPECIFIC SERINE/THREONINE-PROTEIN KINASE LOK-RELATED"/>
    <property type="match status" value="1"/>
</dbReference>
<organism evidence="2 3">
    <name type="scientific">Talaromyces rugulosus</name>
    <name type="common">Penicillium rugulosum</name>
    <dbReference type="NCBI Taxonomy" id="121627"/>
    <lineage>
        <taxon>Eukaryota</taxon>
        <taxon>Fungi</taxon>
        <taxon>Dikarya</taxon>
        <taxon>Ascomycota</taxon>
        <taxon>Pezizomycotina</taxon>
        <taxon>Eurotiomycetes</taxon>
        <taxon>Eurotiomycetidae</taxon>
        <taxon>Eurotiales</taxon>
        <taxon>Trichocomaceae</taxon>
        <taxon>Talaromyces</taxon>
        <taxon>Talaromyces sect. Islandici</taxon>
    </lineage>
</organism>
<feature type="domain" description="Protein kinase" evidence="1">
    <location>
        <begin position="244"/>
        <end position="537"/>
    </location>
</feature>
<dbReference type="Pfam" id="PF00069">
    <property type="entry name" value="Pkinase"/>
    <property type="match status" value="1"/>
</dbReference>
<dbReference type="CDD" id="cd00180">
    <property type="entry name" value="PKc"/>
    <property type="match status" value="1"/>
</dbReference>
<accession>A0A7H8RFF3</accession>
<gene>
    <name evidence="2" type="ORF">TRUGW13939_11615</name>
</gene>
<dbReference type="AlphaFoldDB" id="A0A7H8RFF3"/>
<evidence type="ECO:0000313" key="2">
    <source>
        <dbReference type="EMBL" id="QKX64441.1"/>
    </source>
</evidence>
<name>A0A7H8RFF3_TALRU</name>
<protein>
    <recommendedName>
        <fullName evidence="1">Protein kinase domain-containing protein</fullName>
    </recommendedName>
</protein>
<dbReference type="EMBL" id="CP055903">
    <property type="protein sequence ID" value="QKX64441.1"/>
    <property type="molecule type" value="Genomic_DNA"/>
</dbReference>
<sequence length="545" mass="62553">MAFANSIHTEPGPDTIFARIRPSNDHAIKHFHEVAESMVFKLLGHQKNFVRINLDQVQLGRAPGHSQRWVNWSPSINPDLARLVYTGEFVLYLRPDPPIRHNKWRIGGVHYIDAFVYERGETVSDLLLWDKDEPPEEYHEAEFAFDKPSGILTLRGRCDPASKSVILDNCDASNSTRLLNEHSHKLQFGRCEYTFRYEFGETSPYEFPFQQDKTAFFSQRLKIGPPIFWTSATPTISFPKVKDWVIHRNIASGGTGDVRAASKSPPQFAAIKTMVRFDDSSAKVVSHEIKTAVHVRTLLKNKPCPFILRLIEPKYDRDQEEWDGKSPEQVHIIYTPLCNQTFFDLVTRRAAWPEDRLSLLHDAIQGLEWLHFNDLVHRDIKLANLGIVFYPKPRAVILDFDWMRQGTENIAPQQGGAGTPEYMAPEVESHPYNEKVDIWSLGVVAYQMFVSYNLPWMAGYFGNPWKEDPIYASLPVENDGTLHFDEAWANRCIDYTIAMGDLEEGSTTDVRSLIRDMLRWKVQERPSAQDCSRHQCFASRAGNAE</sequence>
<proteinExistence type="predicted"/>
<dbReference type="SUPFAM" id="SSF56112">
    <property type="entry name" value="Protein kinase-like (PK-like)"/>
    <property type="match status" value="1"/>
</dbReference>
<dbReference type="RefSeq" id="XP_035350614.1">
    <property type="nucleotide sequence ID" value="XM_035494721.1"/>
</dbReference>
<dbReference type="InterPro" id="IPR011009">
    <property type="entry name" value="Kinase-like_dom_sf"/>
</dbReference>
<dbReference type="GeneID" id="55999092"/>
<dbReference type="GO" id="GO:0005634">
    <property type="term" value="C:nucleus"/>
    <property type="evidence" value="ECO:0007669"/>
    <property type="project" value="TreeGrafter"/>
</dbReference>
<evidence type="ECO:0000313" key="3">
    <source>
        <dbReference type="Proteomes" id="UP000509510"/>
    </source>
</evidence>